<dbReference type="SUPFAM" id="SSF46548">
    <property type="entry name" value="alpha-helical ferredoxin"/>
    <property type="match status" value="1"/>
</dbReference>
<dbReference type="InterPro" id="IPR051460">
    <property type="entry name" value="HdrC_iron-sulfur_subunit"/>
</dbReference>
<name>A0A7K4AIJ4_METSH</name>
<dbReference type="InterPro" id="IPR009051">
    <property type="entry name" value="Helical_ferredxn"/>
</dbReference>
<comment type="caution">
    <text evidence="8">The sequence shown here is derived from an EMBL/GenBank/DDBJ whole genome shotgun (WGS) entry which is preliminary data.</text>
</comment>
<evidence type="ECO:0000313" key="8">
    <source>
        <dbReference type="EMBL" id="NLJ22793.1"/>
    </source>
</evidence>
<dbReference type="InterPro" id="IPR004017">
    <property type="entry name" value="Cys_rich_dom"/>
</dbReference>
<dbReference type="AlphaFoldDB" id="A0A7K4AIJ4"/>
<dbReference type="InterPro" id="IPR017896">
    <property type="entry name" value="4Fe4S_Fe-S-bd"/>
</dbReference>
<comment type="similarity">
    <text evidence="1">Belongs to the HdrC family.</text>
</comment>
<dbReference type="Proteomes" id="UP000544742">
    <property type="component" value="Unassembled WGS sequence"/>
</dbReference>
<evidence type="ECO:0000256" key="4">
    <source>
        <dbReference type="ARBA" id="ARBA00023002"/>
    </source>
</evidence>
<dbReference type="PANTHER" id="PTHR43255">
    <property type="entry name" value="IRON-SULFUR-BINDING OXIDOREDUCTASE FADF-RELATED-RELATED"/>
    <property type="match status" value="1"/>
</dbReference>
<feature type="domain" description="4Fe-4S ferredoxin-type" evidence="7">
    <location>
        <begin position="55"/>
        <end position="85"/>
    </location>
</feature>
<dbReference type="GO" id="GO:0046872">
    <property type="term" value="F:metal ion binding"/>
    <property type="evidence" value="ECO:0007669"/>
    <property type="project" value="UniProtKB-KW"/>
</dbReference>
<evidence type="ECO:0000256" key="1">
    <source>
        <dbReference type="ARBA" id="ARBA00007097"/>
    </source>
</evidence>
<dbReference type="PROSITE" id="PS00198">
    <property type="entry name" value="4FE4S_FER_1"/>
    <property type="match status" value="2"/>
</dbReference>
<sequence length="354" mass="39221">MQTMNQGERAFNLCVRCGTCRTVCPVFEEAGWESANTRGRMMIIKELCSGRLEADQGVKDSLNTCTTCGLCTENCPAGISPPDIIERARGMLVALGLTTSELEDLDRKILNSGNTFGEKTDRLCWLPDRSLIREKADYVYFVGCMNSYRYHEAARRTFSILSQFGATLLAGEQCCGSPLLRTGFDARKVIDENSRQIKRIGARTVITGCAGCYTTLKNSYGNQFQVLSVPEFLASHISEIDLKPLDITVTYHDPCHLGRHNRIYEQPRQVIRAICRLVEMKASRNAARCCGGGGGVRAGYKDLSLQMARRRLEDVPDDVDYIVTSCPLCIRNLRDGGGGEKVIDLVDLVGMAME</sequence>
<dbReference type="EMBL" id="JAAYUN010000113">
    <property type="protein sequence ID" value="NLJ22793.1"/>
    <property type="molecule type" value="Genomic_DNA"/>
</dbReference>
<dbReference type="GO" id="GO:0051539">
    <property type="term" value="F:4 iron, 4 sulfur cluster binding"/>
    <property type="evidence" value="ECO:0007669"/>
    <property type="project" value="UniProtKB-KW"/>
</dbReference>
<dbReference type="RefSeq" id="WP_276620160.1">
    <property type="nucleotide sequence ID" value="NZ_DAITGN010000053.1"/>
</dbReference>
<keyword evidence="2" id="KW-0004">4Fe-4S</keyword>
<dbReference type="Pfam" id="PF02754">
    <property type="entry name" value="CCG"/>
    <property type="match status" value="2"/>
</dbReference>
<dbReference type="Gene3D" id="1.10.1060.10">
    <property type="entry name" value="Alpha-helical ferredoxin"/>
    <property type="match status" value="1"/>
</dbReference>
<keyword evidence="4" id="KW-0560">Oxidoreductase</keyword>
<evidence type="ECO:0000256" key="2">
    <source>
        <dbReference type="ARBA" id="ARBA00022485"/>
    </source>
</evidence>
<dbReference type="PROSITE" id="PS51379">
    <property type="entry name" value="4FE4S_FER_2"/>
    <property type="match status" value="2"/>
</dbReference>
<evidence type="ECO:0000259" key="7">
    <source>
        <dbReference type="PROSITE" id="PS51379"/>
    </source>
</evidence>
<organism evidence="8 9">
    <name type="scientific">Methanothrix soehngenii</name>
    <name type="common">Methanosaeta concilii</name>
    <dbReference type="NCBI Taxonomy" id="2223"/>
    <lineage>
        <taxon>Archaea</taxon>
        <taxon>Methanobacteriati</taxon>
        <taxon>Methanobacteriota</taxon>
        <taxon>Stenosarchaea group</taxon>
        <taxon>Methanomicrobia</taxon>
        <taxon>Methanotrichales</taxon>
        <taxon>Methanotrichaceae</taxon>
        <taxon>Methanothrix</taxon>
    </lineage>
</organism>
<evidence type="ECO:0000313" key="9">
    <source>
        <dbReference type="Proteomes" id="UP000544742"/>
    </source>
</evidence>
<dbReference type="Pfam" id="PF13183">
    <property type="entry name" value="Fer4_8"/>
    <property type="match status" value="1"/>
</dbReference>
<keyword evidence="5" id="KW-0408">Iron</keyword>
<dbReference type="GO" id="GO:0005886">
    <property type="term" value="C:plasma membrane"/>
    <property type="evidence" value="ECO:0007669"/>
    <property type="project" value="TreeGrafter"/>
</dbReference>
<protein>
    <submittedName>
        <fullName evidence="8">(Fe-S)-binding protein</fullName>
    </submittedName>
</protein>
<dbReference type="GO" id="GO:0016491">
    <property type="term" value="F:oxidoreductase activity"/>
    <property type="evidence" value="ECO:0007669"/>
    <property type="project" value="UniProtKB-KW"/>
</dbReference>
<evidence type="ECO:0000256" key="5">
    <source>
        <dbReference type="ARBA" id="ARBA00023004"/>
    </source>
</evidence>
<proteinExistence type="inferred from homology"/>
<accession>A0A7K4AIJ4</accession>
<dbReference type="PANTHER" id="PTHR43255:SF1">
    <property type="entry name" value="IRON-SULFUR-BINDING OXIDOREDUCTASE FADF-RELATED"/>
    <property type="match status" value="1"/>
</dbReference>
<reference evidence="8 9" key="1">
    <citation type="journal article" date="2020" name="Biotechnol. Biofuels">
        <title>New insights from the biogas microbiome by comprehensive genome-resolved metagenomics of nearly 1600 species originating from multiple anaerobic digesters.</title>
        <authorList>
            <person name="Campanaro S."/>
            <person name="Treu L."/>
            <person name="Rodriguez-R L.M."/>
            <person name="Kovalovszki A."/>
            <person name="Ziels R.M."/>
            <person name="Maus I."/>
            <person name="Zhu X."/>
            <person name="Kougias P.G."/>
            <person name="Basile A."/>
            <person name="Luo G."/>
            <person name="Schluter A."/>
            <person name="Konstantinidis K.T."/>
            <person name="Angelidaki I."/>
        </authorList>
    </citation>
    <scope>NUCLEOTIDE SEQUENCE [LARGE SCALE GENOMIC DNA]</scope>
    <source>
        <strain evidence="8">AS27yjCOA_157</strain>
    </source>
</reference>
<keyword evidence="6" id="KW-0411">Iron-sulfur</keyword>
<evidence type="ECO:0000256" key="6">
    <source>
        <dbReference type="ARBA" id="ARBA00023014"/>
    </source>
</evidence>
<dbReference type="InterPro" id="IPR017900">
    <property type="entry name" value="4Fe4S_Fe_S_CS"/>
</dbReference>
<gene>
    <name evidence="8" type="ORF">GX426_06755</name>
</gene>
<feature type="domain" description="4Fe-4S ferredoxin-type" evidence="7">
    <location>
        <begin position="5"/>
        <end position="35"/>
    </location>
</feature>
<evidence type="ECO:0000256" key="3">
    <source>
        <dbReference type="ARBA" id="ARBA00022723"/>
    </source>
</evidence>
<keyword evidence="3" id="KW-0479">Metal-binding</keyword>